<sequence length="231" mass="26533">MLRGGTQGQELGARTVDLKGSYDLPDLIGELQRSTSLTRKTLVDILIGSGRLNEFIANPNDFVTLVRRCIEGELQQVIVDGVQYEKIGGSVYEIRELQADGLAEKDFFKEHLYRVEHTEKTDFDCVVFDGGSDSPERKFAEFLDHREDIRLFMKLPPKFRIDTPVGPYNPDWTIIKSENGEDRIYMVRETKSTMDEKKRRPCENVKIKSAEAHFREIGVEYAVSVPEQWNI</sequence>
<organism evidence="2 3">
    <name type="scientific">Lonsdalea populi</name>
    <dbReference type="NCBI Taxonomy" id="1172565"/>
    <lineage>
        <taxon>Bacteria</taxon>
        <taxon>Pseudomonadati</taxon>
        <taxon>Pseudomonadota</taxon>
        <taxon>Gammaproteobacteria</taxon>
        <taxon>Enterobacterales</taxon>
        <taxon>Pectobacteriaceae</taxon>
        <taxon>Lonsdalea</taxon>
    </lineage>
</organism>
<evidence type="ECO:0000313" key="3">
    <source>
        <dbReference type="Proteomes" id="UP000250186"/>
    </source>
</evidence>
<dbReference type="Pfam" id="PF19778">
    <property type="entry name" value="RE_endonuc"/>
    <property type="match status" value="1"/>
</dbReference>
<name>A0ABX9EN01_9GAMM</name>
<dbReference type="RefSeq" id="WP_232100066.1">
    <property type="nucleotide sequence ID" value="NZ_CP065534.1"/>
</dbReference>
<dbReference type="EMBL" id="LUSW01000080">
    <property type="protein sequence ID" value="RAT30037.1"/>
    <property type="molecule type" value="Genomic_DNA"/>
</dbReference>
<dbReference type="InterPro" id="IPR045572">
    <property type="entry name" value="RE_endonuc_C"/>
</dbReference>
<gene>
    <name evidence="2" type="ORF">AU492_17185</name>
</gene>
<comment type="caution">
    <text evidence="2">The sequence shown here is derived from an EMBL/GenBank/DDBJ whole genome shotgun (WGS) entry which is preliminary data.</text>
</comment>
<dbReference type="GeneID" id="61123359"/>
<feature type="domain" description="Type III restriction enzyme C-terminal endonuclease" evidence="1">
    <location>
        <begin position="120"/>
        <end position="223"/>
    </location>
</feature>
<protein>
    <recommendedName>
        <fullName evidence="1">Type III restriction enzyme C-terminal endonuclease domain-containing protein</fullName>
    </recommendedName>
</protein>
<keyword evidence="3" id="KW-1185">Reference proteome</keyword>
<reference evidence="2 3" key="1">
    <citation type="submission" date="2016-02" db="EMBL/GenBank/DDBJ databases">
        <title>Species-wide whole genome sequencing reveals diversity, host range in Lonsdalea quercina.</title>
        <authorList>
            <person name="Li Y."/>
        </authorList>
    </citation>
    <scope>NUCLEOTIDE SEQUENCE [LARGE SCALE GENOMIC DNA]</scope>
    <source>
        <strain evidence="2 3">CFCC 12721</strain>
    </source>
</reference>
<evidence type="ECO:0000259" key="1">
    <source>
        <dbReference type="Pfam" id="PF19778"/>
    </source>
</evidence>
<dbReference type="Proteomes" id="UP000250186">
    <property type="component" value="Unassembled WGS sequence"/>
</dbReference>
<evidence type="ECO:0000313" key="2">
    <source>
        <dbReference type="EMBL" id="RAT30037.1"/>
    </source>
</evidence>
<accession>A0ABX9EN01</accession>
<proteinExistence type="predicted"/>